<reference evidence="3 4" key="1">
    <citation type="submission" date="2020-02" db="EMBL/GenBank/DDBJ databases">
        <title>Characterization of phylogenetic diversity of novel bifidobacterial species isolated in Czech ZOOs.</title>
        <authorList>
            <person name="Lugli G.A."/>
            <person name="Vera N.B."/>
            <person name="Ventura M."/>
        </authorList>
    </citation>
    <scope>NUCLEOTIDE SEQUENCE [LARGE SCALE GENOMIC DNA]</scope>
    <source>
        <strain evidence="3 4">DSM 109957</strain>
    </source>
</reference>
<dbReference type="AlphaFoldDB" id="A0A7Y0HT94"/>
<evidence type="ECO:0000313" key="4">
    <source>
        <dbReference type="Proteomes" id="UP000532194"/>
    </source>
</evidence>
<accession>A0A7Y0HT94</accession>
<evidence type="ECO:0000256" key="1">
    <source>
        <dbReference type="SAM" id="MobiDB-lite"/>
    </source>
</evidence>
<proteinExistence type="predicted"/>
<protein>
    <submittedName>
        <fullName evidence="3">Uncharacterized protein</fullName>
    </submittedName>
</protein>
<name>A0A7Y0HT94_9BIFI</name>
<keyword evidence="4" id="KW-1185">Reference proteome</keyword>
<dbReference type="EMBL" id="JAAIII010000006">
    <property type="protein sequence ID" value="NMM94846.1"/>
    <property type="molecule type" value="Genomic_DNA"/>
</dbReference>
<feature type="region of interest" description="Disordered" evidence="1">
    <location>
        <begin position="270"/>
        <end position="294"/>
    </location>
</feature>
<organism evidence="3 4">
    <name type="scientific">Bifidobacterium oedipodis</name>
    <dbReference type="NCBI Taxonomy" id="2675322"/>
    <lineage>
        <taxon>Bacteria</taxon>
        <taxon>Bacillati</taxon>
        <taxon>Actinomycetota</taxon>
        <taxon>Actinomycetes</taxon>
        <taxon>Bifidobacteriales</taxon>
        <taxon>Bifidobacteriaceae</taxon>
        <taxon>Bifidobacterium</taxon>
    </lineage>
</organism>
<feature type="transmembrane region" description="Helical" evidence="2">
    <location>
        <begin position="53"/>
        <end position="82"/>
    </location>
</feature>
<evidence type="ECO:0000313" key="3">
    <source>
        <dbReference type="EMBL" id="NMM94846.1"/>
    </source>
</evidence>
<evidence type="ECO:0000256" key="2">
    <source>
        <dbReference type="SAM" id="Phobius"/>
    </source>
</evidence>
<comment type="caution">
    <text evidence="3">The sequence shown here is derived from an EMBL/GenBank/DDBJ whole genome shotgun (WGS) entry which is preliminary data.</text>
</comment>
<keyword evidence="2" id="KW-0812">Transmembrane</keyword>
<feature type="region of interest" description="Disordered" evidence="1">
    <location>
        <begin position="1"/>
        <end position="43"/>
    </location>
</feature>
<feature type="transmembrane region" description="Helical" evidence="2">
    <location>
        <begin position="119"/>
        <end position="145"/>
    </location>
</feature>
<feature type="transmembrane region" description="Helical" evidence="2">
    <location>
        <begin position="88"/>
        <end position="107"/>
    </location>
</feature>
<sequence length="294" mass="30477">MTNNNENYDFFGGAEYQDSPQRHTGRRSGGRIGSFRTPRLKTSSPASRLLRKLALLTGCMAVLVSAASAVHEVAPFAISFLVSVPGRYIALAGAILIAITMILVIAARASMPRYATHGGVGAGGIVALVAAIVLLTVGVAVGVLFPEGLVQRQERDVAPVDNTAQMEQGIEQVAGTCESGWQGMNSGGLPGIITVQVCEDRRVAFVSFDSEASATIGRIPVQSGISTLLAQNAGNEQAQGDWRLLSGERWTVFGEAPTISALQQQWGGSISTVDAGDAGDTGDSAGSDSSATAQ</sequence>
<feature type="compositionally biased region" description="Low complexity" evidence="1">
    <location>
        <begin position="271"/>
        <end position="294"/>
    </location>
</feature>
<keyword evidence="2" id="KW-0472">Membrane</keyword>
<dbReference type="Proteomes" id="UP000532194">
    <property type="component" value="Unassembled WGS sequence"/>
</dbReference>
<dbReference type="RefSeq" id="WP_169172845.1">
    <property type="nucleotide sequence ID" value="NZ_JAAIII010000006.1"/>
</dbReference>
<gene>
    <name evidence="3" type="ORF">G1C95_2034</name>
</gene>
<keyword evidence="2" id="KW-1133">Transmembrane helix</keyword>